<gene>
    <name evidence="1" type="ORF">V8G54_017853</name>
</gene>
<name>A0AAQ3S1S3_VIGMU</name>
<dbReference type="EMBL" id="CP144696">
    <property type="protein sequence ID" value="WVZ13323.1"/>
    <property type="molecule type" value="Genomic_DNA"/>
</dbReference>
<evidence type="ECO:0000313" key="1">
    <source>
        <dbReference type="EMBL" id="WVZ13323.1"/>
    </source>
</evidence>
<organism evidence="1 2">
    <name type="scientific">Vigna mungo</name>
    <name type="common">Black gram</name>
    <name type="synonym">Phaseolus mungo</name>
    <dbReference type="NCBI Taxonomy" id="3915"/>
    <lineage>
        <taxon>Eukaryota</taxon>
        <taxon>Viridiplantae</taxon>
        <taxon>Streptophyta</taxon>
        <taxon>Embryophyta</taxon>
        <taxon>Tracheophyta</taxon>
        <taxon>Spermatophyta</taxon>
        <taxon>Magnoliopsida</taxon>
        <taxon>eudicotyledons</taxon>
        <taxon>Gunneridae</taxon>
        <taxon>Pentapetalae</taxon>
        <taxon>rosids</taxon>
        <taxon>fabids</taxon>
        <taxon>Fabales</taxon>
        <taxon>Fabaceae</taxon>
        <taxon>Papilionoideae</taxon>
        <taxon>50 kb inversion clade</taxon>
        <taxon>NPAAA clade</taxon>
        <taxon>indigoferoid/millettioid clade</taxon>
        <taxon>Phaseoleae</taxon>
        <taxon>Vigna</taxon>
    </lineage>
</organism>
<dbReference type="AlphaFoldDB" id="A0AAQ3S1S3"/>
<evidence type="ECO:0000313" key="2">
    <source>
        <dbReference type="Proteomes" id="UP001374535"/>
    </source>
</evidence>
<proteinExistence type="predicted"/>
<sequence length="149" mass="16879">MVFSLSRCLYDRTFWGGGGGGGEGSETKVLIIWERCVGGRLSSSKKKTRKRRREGLRRRVTSRLCKGSLDKVDVAGLPDCSFANPTFQGLWGVKVVNERADICLLETWSFELWEMLLVELVTWRVKDWYSHCKSVVAAEAKAKKWFIGG</sequence>
<protein>
    <submittedName>
        <fullName evidence="1">Uncharacterized protein</fullName>
    </submittedName>
</protein>
<dbReference type="Proteomes" id="UP001374535">
    <property type="component" value="Chromosome 5"/>
</dbReference>
<keyword evidence="2" id="KW-1185">Reference proteome</keyword>
<accession>A0AAQ3S1S3</accession>
<reference evidence="1 2" key="1">
    <citation type="journal article" date="2023" name="Life. Sci Alliance">
        <title>Evolutionary insights into 3D genome organization and epigenetic landscape of Vigna mungo.</title>
        <authorList>
            <person name="Junaid A."/>
            <person name="Singh B."/>
            <person name="Bhatia S."/>
        </authorList>
    </citation>
    <scope>NUCLEOTIDE SEQUENCE [LARGE SCALE GENOMIC DNA]</scope>
    <source>
        <strain evidence="1">Urdbean</strain>
    </source>
</reference>